<dbReference type="EMBL" id="JAHRIQ010062849">
    <property type="protein sequence ID" value="MEQ2242028.1"/>
    <property type="molecule type" value="Genomic_DNA"/>
</dbReference>
<protein>
    <recommendedName>
        <fullName evidence="4">Secreted protein</fullName>
    </recommendedName>
</protein>
<feature type="region of interest" description="Disordered" evidence="1">
    <location>
        <begin position="84"/>
        <end position="106"/>
    </location>
</feature>
<organism evidence="2 3">
    <name type="scientific">Ilyodon furcidens</name>
    <name type="common">goldbreast splitfin</name>
    <dbReference type="NCBI Taxonomy" id="33524"/>
    <lineage>
        <taxon>Eukaryota</taxon>
        <taxon>Metazoa</taxon>
        <taxon>Chordata</taxon>
        <taxon>Craniata</taxon>
        <taxon>Vertebrata</taxon>
        <taxon>Euteleostomi</taxon>
        <taxon>Actinopterygii</taxon>
        <taxon>Neopterygii</taxon>
        <taxon>Teleostei</taxon>
        <taxon>Neoteleostei</taxon>
        <taxon>Acanthomorphata</taxon>
        <taxon>Ovalentaria</taxon>
        <taxon>Atherinomorphae</taxon>
        <taxon>Cyprinodontiformes</taxon>
        <taxon>Goodeidae</taxon>
        <taxon>Ilyodon</taxon>
    </lineage>
</organism>
<comment type="caution">
    <text evidence="2">The sequence shown here is derived from an EMBL/GenBank/DDBJ whole genome shotgun (WGS) entry which is preliminary data.</text>
</comment>
<keyword evidence="3" id="KW-1185">Reference proteome</keyword>
<proteinExistence type="predicted"/>
<gene>
    <name evidence="2" type="ORF">ILYODFUR_031568</name>
</gene>
<evidence type="ECO:0000313" key="2">
    <source>
        <dbReference type="EMBL" id="MEQ2242028.1"/>
    </source>
</evidence>
<evidence type="ECO:0000256" key="1">
    <source>
        <dbReference type="SAM" id="MobiDB-lite"/>
    </source>
</evidence>
<name>A0ABV0UA16_9TELE</name>
<reference evidence="2 3" key="1">
    <citation type="submission" date="2021-06" db="EMBL/GenBank/DDBJ databases">
        <authorList>
            <person name="Palmer J.M."/>
        </authorList>
    </citation>
    <scope>NUCLEOTIDE SEQUENCE [LARGE SCALE GENOMIC DNA]</scope>
    <source>
        <strain evidence="3">if_2019</strain>
        <tissue evidence="2">Muscle</tissue>
    </source>
</reference>
<feature type="compositionally biased region" description="Polar residues" evidence="1">
    <location>
        <begin position="86"/>
        <end position="106"/>
    </location>
</feature>
<accession>A0ABV0UA16</accession>
<evidence type="ECO:0000313" key="3">
    <source>
        <dbReference type="Proteomes" id="UP001482620"/>
    </source>
</evidence>
<evidence type="ECO:0008006" key="4">
    <source>
        <dbReference type="Google" id="ProtNLM"/>
    </source>
</evidence>
<sequence length="106" mass="11888">MLAHLFTPHGSVSNMLLLRRALGLRGFLPWVIPVLGCHGNREQSNHLVAATYSSFSLCLEIELRQRNKASSITKRFSWDEHHACNSDRTTSSSLNSPHFPAQTETT</sequence>
<dbReference type="Proteomes" id="UP001482620">
    <property type="component" value="Unassembled WGS sequence"/>
</dbReference>